<keyword evidence="10" id="KW-0906">Nuclear pore complex</keyword>
<keyword evidence="6" id="KW-0963">Cytoplasm</keyword>
<feature type="domain" description="NTF2" evidence="14">
    <location>
        <begin position="10"/>
        <end position="120"/>
    </location>
</feature>
<evidence type="ECO:0000256" key="2">
    <source>
        <dbReference type="ARBA" id="ARBA00004540"/>
    </source>
</evidence>
<dbReference type="AlphaFoldDB" id="A0A452RRB8"/>
<dbReference type="GO" id="GO:0005640">
    <property type="term" value="C:nuclear outer membrane"/>
    <property type="evidence" value="ECO:0007669"/>
    <property type="project" value="UniProtKB-SubCell"/>
</dbReference>
<evidence type="ECO:0000256" key="6">
    <source>
        <dbReference type="ARBA" id="ARBA00022490"/>
    </source>
</evidence>
<comment type="function">
    <text evidence="12">Mediates the import of GDP-bound RAN from the cytoplasm into the nucleus which is essential for the function of RAN in cargo receptor-mediated nucleocytoplasmic transport. Thereby, plays indirectly a more general role in cargo receptor-mediated nucleocytoplasmic transport. Interacts with GDP-bound RAN in the cytosol, recruits it to the nuclear pore complex via its interaction with nucleoporins and promotes its nuclear import.</text>
</comment>
<evidence type="ECO:0000256" key="3">
    <source>
        <dbReference type="ARBA" id="ARBA00004567"/>
    </source>
</evidence>
<dbReference type="GeneID" id="123800978"/>
<dbReference type="KEGG" id="uar:123800978"/>
<evidence type="ECO:0000256" key="11">
    <source>
        <dbReference type="ARBA" id="ARBA00026247"/>
    </source>
</evidence>
<dbReference type="RefSeq" id="XP_045666875.1">
    <property type="nucleotide sequence ID" value="XM_045810919.1"/>
</dbReference>
<evidence type="ECO:0000313" key="15">
    <source>
        <dbReference type="Ensembl" id="ENSUAMP00000021884.1"/>
    </source>
</evidence>
<comment type="subcellular location">
    <subcellularLocation>
        <location evidence="1">Cytoplasm</location>
    </subcellularLocation>
    <subcellularLocation>
        <location evidence="2">Nucleus inner membrane</location>
    </subcellularLocation>
    <subcellularLocation>
        <location evidence="4">Nucleus outer membrane</location>
    </subcellularLocation>
    <subcellularLocation>
        <location evidence="3">Nucleus</location>
        <location evidence="3">Nuclear pore complex</location>
    </subcellularLocation>
</comment>
<evidence type="ECO:0000256" key="13">
    <source>
        <dbReference type="ARBA" id="ARBA00047032"/>
    </source>
</evidence>
<evidence type="ECO:0000256" key="7">
    <source>
        <dbReference type="ARBA" id="ARBA00022816"/>
    </source>
</evidence>
<keyword evidence="5" id="KW-0813">Transport</keyword>
<reference evidence="15" key="3">
    <citation type="submission" date="2025-09" db="UniProtKB">
        <authorList>
            <consortium name="Ensembl"/>
        </authorList>
    </citation>
    <scope>IDENTIFICATION</scope>
</reference>
<proteinExistence type="predicted"/>
<sequence length="204" mass="22711">MGHKPTREETRSSFIQHYYQLLDKDRAQRGTIYVDACLTWEEQQFQGKTATVEKLSSLPLQKIQHSITGQDCQPSPDSCIISKVVGQLKADEDPIVGVHQMFLLKTINDAWVCTNAMFRLVLHNFSWPPPSLALMLFPPPSSSRYYSQSSRCSKHFTQMSGAAVGAGAVCSRYRDVLCTMYCVPGLVASDRRSLCPTSASLGKT</sequence>
<reference evidence="15" key="2">
    <citation type="submission" date="2025-08" db="UniProtKB">
        <authorList>
            <consortium name="Ensembl"/>
        </authorList>
    </citation>
    <scope>IDENTIFICATION</scope>
</reference>
<dbReference type="Proteomes" id="UP000291022">
    <property type="component" value="Unassembled WGS sequence"/>
</dbReference>
<dbReference type="GO" id="GO:0051028">
    <property type="term" value="P:mRNA transport"/>
    <property type="evidence" value="ECO:0007669"/>
    <property type="project" value="UniProtKB-KW"/>
</dbReference>
<gene>
    <name evidence="15" type="primary">LOC123800978</name>
</gene>
<keyword evidence="9" id="KW-0811">Translocation</keyword>
<dbReference type="OMA" id="HIKFSQM"/>
<dbReference type="GO" id="GO:0005643">
    <property type="term" value="C:nuclear pore"/>
    <property type="evidence" value="ECO:0007669"/>
    <property type="project" value="UniProtKB-SubCell"/>
</dbReference>
<dbReference type="Ensembl" id="ENSUAMT00000024467.1">
    <property type="protein sequence ID" value="ENSUAMP00000021884.1"/>
    <property type="gene ID" value="ENSUAMG00000017217.1"/>
</dbReference>
<dbReference type="STRING" id="9643.ENSUAMP00000021884"/>
<evidence type="ECO:0000256" key="12">
    <source>
        <dbReference type="ARBA" id="ARBA00037505"/>
    </source>
</evidence>
<keyword evidence="7" id="KW-0509">mRNA transport</keyword>
<dbReference type="GeneTree" id="ENSGT00510000047030"/>
<dbReference type="Pfam" id="PF02136">
    <property type="entry name" value="NTF2"/>
    <property type="match status" value="1"/>
</dbReference>
<dbReference type="InterPro" id="IPR018222">
    <property type="entry name" value="Nuclear_transport_factor_2_euk"/>
</dbReference>
<evidence type="ECO:0000256" key="8">
    <source>
        <dbReference type="ARBA" id="ARBA00022927"/>
    </source>
</evidence>
<dbReference type="CDD" id="cd00780">
    <property type="entry name" value="NTF2"/>
    <property type="match status" value="1"/>
</dbReference>
<dbReference type="Gene3D" id="3.10.450.50">
    <property type="match status" value="1"/>
</dbReference>
<dbReference type="InterPro" id="IPR045875">
    <property type="entry name" value="NTF2"/>
</dbReference>
<dbReference type="PROSITE" id="PS50177">
    <property type="entry name" value="NTF2_DOMAIN"/>
    <property type="match status" value="1"/>
</dbReference>
<protein>
    <recommendedName>
        <fullName evidence="11">Nuclear transport factor 2</fullName>
    </recommendedName>
</protein>
<keyword evidence="16" id="KW-1185">Reference proteome</keyword>
<reference evidence="16" key="1">
    <citation type="submission" date="2016-06" db="EMBL/GenBank/DDBJ databases">
        <title>De novo assembly and RNA-Seq shows season-dependent expression and editing in black bear kidneys.</title>
        <authorList>
            <person name="Korstanje R."/>
            <person name="Srivastava A."/>
            <person name="Sarsani V.K."/>
            <person name="Sheehan S.M."/>
            <person name="Seger R.L."/>
            <person name="Barter M.E."/>
            <person name="Lindqvist C."/>
            <person name="Brody L.C."/>
            <person name="Mullikin J.C."/>
        </authorList>
    </citation>
    <scope>NUCLEOTIDE SEQUENCE [LARGE SCALE GENOMIC DNA]</scope>
</reference>
<dbReference type="SUPFAM" id="SSF54427">
    <property type="entry name" value="NTF2-like"/>
    <property type="match status" value="1"/>
</dbReference>
<accession>A0A452RRB8</accession>
<evidence type="ECO:0000256" key="5">
    <source>
        <dbReference type="ARBA" id="ARBA00022448"/>
    </source>
</evidence>
<organism evidence="15 16">
    <name type="scientific">Ursus americanus</name>
    <name type="common">American black bear</name>
    <name type="synonym">Euarctos americanus</name>
    <dbReference type="NCBI Taxonomy" id="9643"/>
    <lineage>
        <taxon>Eukaryota</taxon>
        <taxon>Metazoa</taxon>
        <taxon>Chordata</taxon>
        <taxon>Craniata</taxon>
        <taxon>Vertebrata</taxon>
        <taxon>Euteleostomi</taxon>
        <taxon>Mammalia</taxon>
        <taxon>Eutheria</taxon>
        <taxon>Laurasiatheria</taxon>
        <taxon>Carnivora</taxon>
        <taxon>Caniformia</taxon>
        <taxon>Ursidae</taxon>
        <taxon>Ursus</taxon>
    </lineage>
</organism>
<evidence type="ECO:0000256" key="9">
    <source>
        <dbReference type="ARBA" id="ARBA00023010"/>
    </source>
</evidence>
<dbReference type="GO" id="GO:0005637">
    <property type="term" value="C:nuclear inner membrane"/>
    <property type="evidence" value="ECO:0007669"/>
    <property type="project" value="UniProtKB-SubCell"/>
</dbReference>
<dbReference type="InterPro" id="IPR002075">
    <property type="entry name" value="NTF2_dom"/>
</dbReference>
<evidence type="ECO:0000256" key="10">
    <source>
        <dbReference type="ARBA" id="ARBA00023132"/>
    </source>
</evidence>
<dbReference type="GO" id="GO:0006606">
    <property type="term" value="P:protein import into nucleus"/>
    <property type="evidence" value="ECO:0007669"/>
    <property type="project" value="UniProtKB-ARBA"/>
</dbReference>
<evidence type="ECO:0000256" key="4">
    <source>
        <dbReference type="ARBA" id="ARBA00004649"/>
    </source>
</evidence>
<keyword evidence="10" id="KW-0539">Nucleus</keyword>
<evidence type="ECO:0000256" key="1">
    <source>
        <dbReference type="ARBA" id="ARBA00004496"/>
    </source>
</evidence>
<evidence type="ECO:0000259" key="14">
    <source>
        <dbReference type="PROSITE" id="PS50177"/>
    </source>
</evidence>
<dbReference type="PANTHER" id="PTHR12612">
    <property type="entry name" value="NUCLEAR TRANSPORT FACTOR 2"/>
    <property type="match status" value="1"/>
</dbReference>
<keyword evidence="8" id="KW-0653">Protein transport</keyword>
<evidence type="ECO:0000313" key="16">
    <source>
        <dbReference type="Proteomes" id="UP000291022"/>
    </source>
</evidence>
<dbReference type="GO" id="GO:0005737">
    <property type="term" value="C:cytoplasm"/>
    <property type="evidence" value="ECO:0007669"/>
    <property type="project" value="UniProtKB-SubCell"/>
</dbReference>
<dbReference type="FunFam" id="3.10.450.50:FF:000007">
    <property type="entry name" value="Nuclear transport factor 2"/>
    <property type="match status" value="1"/>
</dbReference>
<dbReference type="InterPro" id="IPR032710">
    <property type="entry name" value="NTF2-like_dom_sf"/>
</dbReference>
<comment type="subunit">
    <text evidence="13">Homodimer. Interacts with RAN (GDP-bound form); the interaction is direct and regulates RAN nuclear import. Interacts with the nucleoporins NUP54, NUP58 and NUP62 (via FG repeats); recruits NUTF2 to the nuclear pore complex a step required for NUTF2-mediated GDP-bound RAN nuclear import. Interacts with CAPG; mediates its nuclear import.</text>
</comment>
<name>A0A452RRB8_URSAM</name>